<comment type="caution">
    <text evidence="5">The sequence shown here is derived from an EMBL/GenBank/DDBJ whole genome shotgun (WGS) entry which is preliminary data.</text>
</comment>
<feature type="transmembrane region" description="Helical" evidence="3">
    <location>
        <begin position="59"/>
        <end position="79"/>
    </location>
</feature>
<evidence type="ECO:0000256" key="1">
    <source>
        <dbReference type="SAM" id="Coils"/>
    </source>
</evidence>
<evidence type="ECO:0000313" key="5">
    <source>
        <dbReference type="EMBL" id="OGI83534.1"/>
    </source>
</evidence>
<dbReference type="InterPro" id="IPR043725">
    <property type="entry name" value="DUF5667"/>
</dbReference>
<keyword evidence="3" id="KW-0812">Transmembrane</keyword>
<evidence type="ECO:0000256" key="3">
    <source>
        <dbReference type="SAM" id="Phobius"/>
    </source>
</evidence>
<dbReference type="AlphaFoldDB" id="A0A1F6WNY1"/>
<protein>
    <recommendedName>
        <fullName evidence="4">DUF5667 domain-containing protein</fullName>
    </recommendedName>
</protein>
<accession>A0A1F6WNY1</accession>
<dbReference type="EMBL" id="MFUQ01000015">
    <property type="protein sequence ID" value="OGI83534.1"/>
    <property type="molecule type" value="Genomic_DNA"/>
</dbReference>
<gene>
    <name evidence="5" type="ORF">A2997_00315</name>
</gene>
<feature type="domain" description="DUF5667" evidence="4">
    <location>
        <begin position="85"/>
        <end position="181"/>
    </location>
</feature>
<dbReference type="Proteomes" id="UP000179448">
    <property type="component" value="Unassembled WGS sequence"/>
</dbReference>
<evidence type="ECO:0000256" key="2">
    <source>
        <dbReference type="SAM" id="MobiDB-lite"/>
    </source>
</evidence>
<proteinExistence type="predicted"/>
<feature type="region of interest" description="Disordered" evidence="2">
    <location>
        <begin position="281"/>
        <end position="307"/>
    </location>
</feature>
<dbReference type="Pfam" id="PF18915">
    <property type="entry name" value="DUF5667"/>
    <property type="match status" value="1"/>
</dbReference>
<dbReference type="STRING" id="1801766.A2997_00315"/>
<keyword evidence="3" id="KW-0472">Membrane</keyword>
<name>A0A1F6WNY1_9BACT</name>
<sequence length="531" mass="57962">MQKFIQTIEKVRELMRLSENERANMRALLLNHINTPITSPFSYPSKIRSHRWILAHHRFFIRGVAVILIVLLIGGTGLASASEQALPGDALYTAKLAFETIKSNLKPTPAAKVSYEITLTDKRFDEAKELSSQGKLTTETSVIIAQKINEHTSRATTTANKVAFSDPEQHMEALKAIKDELITGSQEISSTIVEQTEKAEVTSSDSVIDETTPIEQTTDEGTTNDPGNNNVDDIIKTDMTIAEANQIIEETLGVVLATAKENIKEVTKIENTVNQINTLIAETNDNPQKNDGDTSSENINGAGQVNDSTNSITIPISSVATSISSETTSFITNDVYIKNSIDQFQNEITFLHTLVPKNVQIVVPTPQPVQVIQEPTILLNKTLLQVPTMYDATSEVTALPSIPTDTDIAVAPVSLPAGGDISKLEVIKLPFDISSSNTIETTASADKLMRDIDTSFSLLQSAYDANNIIAVQALMEKTDTLIGQIYIILSRERYHVTTQQALSQSTQPSVQTKQVNQIESTITIPSPSSVL</sequence>
<keyword evidence="3" id="KW-1133">Transmembrane helix</keyword>
<evidence type="ECO:0000313" key="6">
    <source>
        <dbReference type="Proteomes" id="UP000179448"/>
    </source>
</evidence>
<reference evidence="5 6" key="1">
    <citation type="journal article" date="2016" name="Nat. Commun.">
        <title>Thousands of microbial genomes shed light on interconnected biogeochemical processes in an aquifer system.</title>
        <authorList>
            <person name="Anantharaman K."/>
            <person name="Brown C.T."/>
            <person name="Hug L.A."/>
            <person name="Sharon I."/>
            <person name="Castelle C.J."/>
            <person name="Probst A.J."/>
            <person name="Thomas B.C."/>
            <person name="Singh A."/>
            <person name="Wilkins M.J."/>
            <person name="Karaoz U."/>
            <person name="Brodie E.L."/>
            <person name="Williams K.H."/>
            <person name="Hubbard S.S."/>
            <person name="Banfield J.F."/>
        </authorList>
    </citation>
    <scope>NUCLEOTIDE SEQUENCE [LARGE SCALE GENOMIC DNA]</scope>
</reference>
<organism evidence="5 6">
    <name type="scientific">Candidatus Nomurabacteria bacterium RIFCSPLOWO2_01_FULL_36_10b</name>
    <dbReference type="NCBI Taxonomy" id="1801766"/>
    <lineage>
        <taxon>Bacteria</taxon>
        <taxon>Candidatus Nomuraibacteriota</taxon>
    </lineage>
</organism>
<feature type="coiled-coil region" evidence="1">
    <location>
        <begin position="1"/>
        <end position="28"/>
    </location>
</feature>
<evidence type="ECO:0000259" key="4">
    <source>
        <dbReference type="Pfam" id="PF18915"/>
    </source>
</evidence>
<keyword evidence="1" id="KW-0175">Coiled coil</keyword>